<proteinExistence type="predicted"/>
<dbReference type="EMBL" id="CACTIH010009084">
    <property type="protein sequence ID" value="CAA3023157.1"/>
    <property type="molecule type" value="Genomic_DNA"/>
</dbReference>
<evidence type="ECO:0000313" key="2">
    <source>
        <dbReference type="Proteomes" id="UP000594638"/>
    </source>
</evidence>
<dbReference type="Proteomes" id="UP000594638">
    <property type="component" value="Unassembled WGS sequence"/>
</dbReference>
<evidence type="ECO:0000313" key="1">
    <source>
        <dbReference type="EMBL" id="CAA3023157.1"/>
    </source>
</evidence>
<gene>
    <name evidence="1" type="ORF">OLEA9_A041691</name>
</gene>
<reference evidence="1 2" key="1">
    <citation type="submission" date="2019-12" db="EMBL/GenBank/DDBJ databases">
        <authorList>
            <person name="Alioto T."/>
            <person name="Alioto T."/>
            <person name="Gomez Garrido J."/>
        </authorList>
    </citation>
    <scope>NUCLEOTIDE SEQUENCE [LARGE SCALE GENOMIC DNA]</scope>
</reference>
<protein>
    <submittedName>
        <fullName evidence="1">Uncharacterized protein</fullName>
    </submittedName>
</protein>
<dbReference type="AlphaFoldDB" id="A0A8S0UVZ8"/>
<name>A0A8S0UVZ8_OLEEU</name>
<organism evidence="1 2">
    <name type="scientific">Olea europaea subsp. europaea</name>
    <dbReference type="NCBI Taxonomy" id="158383"/>
    <lineage>
        <taxon>Eukaryota</taxon>
        <taxon>Viridiplantae</taxon>
        <taxon>Streptophyta</taxon>
        <taxon>Embryophyta</taxon>
        <taxon>Tracheophyta</taxon>
        <taxon>Spermatophyta</taxon>
        <taxon>Magnoliopsida</taxon>
        <taxon>eudicotyledons</taxon>
        <taxon>Gunneridae</taxon>
        <taxon>Pentapetalae</taxon>
        <taxon>asterids</taxon>
        <taxon>lamiids</taxon>
        <taxon>Lamiales</taxon>
        <taxon>Oleaceae</taxon>
        <taxon>Oleeae</taxon>
        <taxon>Olea</taxon>
    </lineage>
</organism>
<accession>A0A8S0UVZ8</accession>
<comment type="caution">
    <text evidence="1">The sequence shown here is derived from an EMBL/GenBank/DDBJ whole genome shotgun (WGS) entry which is preliminary data.</text>
</comment>
<keyword evidence="2" id="KW-1185">Reference proteome</keyword>
<sequence>MRHGHGLHTVSPKLPRNAKKSGYILVVLRTYPNVARTPYPKNSLEMLGNMPASLTWPDTVLPLCARKSTCVPDMACTPRPEID</sequence>
<dbReference type="Gramene" id="OE9A041691T1">
    <property type="protein sequence ID" value="OE9A041691C1"/>
    <property type="gene ID" value="OE9A041691"/>
</dbReference>